<evidence type="ECO:0000313" key="3">
    <source>
        <dbReference type="Proteomes" id="UP000076871"/>
    </source>
</evidence>
<dbReference type="Proteomes" id="UP000076871">
    <property type="component" value="Unassembled WGS sequence"/>
</dbReference>
<dbReference type="PANTHER" id="PTHR46014">
    <property type="entry name" value="TETRATRICOPEPTIDE REPEAT PROTEIN 1"/>
    <property type="match status" value="1"/>
</dbReference>
<dbReference type="PANTHER" id="PTHR46014:SF1">
    <property type="entry name" value="TETRATRICOPEPTIDE REPEAT PROTEIN 1"/>
    <property type="match status" value="1"/>
</dbReference>
<feature type="compositionally biased region" description="Acidic residues" evidence="1">
    <location>
        <begin position="94"/>
        <end position="110"/>
    </location>
</feature>
<dbReference type="SUPFAM" id="SSF48452">
    <property type="entry name" value="TPR-like"/>
    <property type="match status" value="1"/>
</dbReference>
<dbReference type="GeneID" id="63829667"/>
<feature type="compositionally biased region" description="Basic and acidic residues" evidence="1">
    <location>
        <begin position="120"/>
        <end position="130"/>
    </location>
</feature>
<evidence type="ECO:0000313" key="2">
    <source>
        <dbReference type="EMBL" id="KZT05924.1"/>
    </source>
</evidence>
<feature type="compositionally biased region" description="Basic residues" evidence="1">
    <location>
        <begin position="70"/>
        <end position="80"/>
    </location>
</feature>
<evidence type="ECO:0000256" key="1">
    <source>
        <dbReference type="SAM" id="MobiDB-lite"/>
    </source>
</evidence>
<gene>
    <name evidence="2" type="ORF">LAESUDRAFT_759815</name>
</gene>
<keyword evidence="3" id="KW-1185">Reference proteome</keyword>
<proteinExistence type="predicted"/>
<feature type="region of interest" description="Disordered" evidence="1">
    <location>
        <begin position="1"/>
        <end position="30"/>
    </location>
</feature>
<dbReference type="EMBL" id="KV427627">
    <property type="protein sequence ID" value="KZT05924.1"/>
    <property type="molecule type" value="Genomic_DNA"/>
</dbReference>
<sequence length="274" mass="30065">MSEEQKVEQSETVPSQETAEDPATDAIENEAQIKKCLKDADELKQEGNEHFRAKRWGEALAVYRAGLGRLPKRKQAKRKAVPVDGKGKGRETEPSDSGDDGSADGAEDTEGSVQPETEEEEKRPLSELEQECAKARSVMNANIGACHVKLGEHKEAVAACTEALADDPHYVKALQRRAQSNEQINSWSSLSAAQEDYTTLLSILPPTSTQLPEIRRSLALLKPRAEAAQKRETDEMLDKLKGLGNNVLGKFGLSTNNFQFVPNGQGGYSMNFVR</sequence>
<reference evidence="2 3" key="1">
    <citation type="journal article" date="2016" name="Mol. Biol. Evol.">
        <title>Comparative Genomics of Early-Diverging Mushroom-Forming Fungi Provides Insights into the Origins of Lignocellulose Decay Capabilities.</title>
        <authorList>
            <person name="Nagy L.G."/>
            <person name="Riley R."/>
            <person name="Tritt A."/>
            <person name="Adam C."/>
            <person name="Daum C."/>
            <person name="Floudas D."/>
            <person name="Sun H."/>
            <person name="Yadav J.S."/>
            <person name="Pangilinan J."/>
            <person name="Larsson K.H."/>
            <person name="Matsuura K."/>
            <person name="Barry K."/>
            <person name="Labutti K."/>
            <person name="Kuo R."/>
            <person name="Ohm R.A."/>
            <person name="Bhattacharya S.S."/>
            <person name="Shirouzu T."/>
            <person name="Yoshinaga Y."/>
            <person name="Martin F.M."/>
            <person name="Grigoriev I.V."/>
            <person name="Hibbett D.S."/>
        </authorList>
    </citation>
    <scope>NUCLEOTIDE SEQUENCE [LARGE SCALE GENOMIC DNA]</scope>
    <source>
        <strain evidence="2 3">93-53</strain>
    </source>
</reference>
<feature type="region of interest" description="Disordered" evidence="1">
    <location>
        <begin position="67"/>
        <end position="130"/>
    </location>
</feature>
<dbReference type="InterPro" id="IPR011990">
    <property type="entry name" value="TPR-like_helical_dom_sf"/>
</dbReference>
<dbReference type="InParanoid" id="A0A165DZ16"/>
<dbReference type="Gene3D" id="1.25.40.10">
    <property type="entry name" value="Tetratricopeptide repeat domain"/>
    <property type="match status" value="1"/>
</dbReference>
<dbReference type="AlphaFoldDB" id="A0A165DZ16"/>
<dbReference type="RefSeq" id="XP_040763664.1">
    <property type="nucleotide sequence ID" value="XM_040912639.1"/>
</dbReference>
<name>A0A165DZ16_9APHY</name>
<dbReference type="OrthoDB" id="1872379at2759"/>
<dbReference type="InterPro" id="IPR052769">
    <property type="entry name" value="TPR_domain_protein"/>
</dbReference>
<accession>A0A165DZ16</accession>
<protein>
    <submittedName>
        <fullName evidence="2">TPR-like protein</fullName>
    </submittedName>
</protein>
<organism evidence="2 3">
    <name type="scientific">Laetiporus sulphureus 93-53</name>
    <dbReference type="NCBI Taxonomy" id="1314785"/>
    <lineage>
        <taxon>Eukaryota</taxon>
        <taxon>Fungi</taxon>
        <taxon>Dikarya</taxon>
        <taxon>Basidiomycota</taxon>
        <taxon>Agaricomycotina</taxon>
        <taxon>Agaricomycetes</taxon>
        <taxon>Polyporales</taxon>
        <taxon>Laetiporus</taxon>
    </lineage>
</organism>
<dbReference type="STRING" id="1314785.A0A165DZ16"/>
<dbReference type="InterPro" id="IPR019734">
    <property type="entry name" value="TPR_rpt"/>
</dbReference>
<dbReference type="SMART" id="SM00028">
    <property type="entry name" value="TPR"/>
    <property type="match status" value="2"/>
</dbReference>